<evidence type="ECO:0000256" key="5">
    <source>
        <dbReference type="SAM" id="SignalP"/>
    </source>
</evidence>
<dbReference type="Pfam" id="PF25490">
    <property type="entry name" value="DUF7910"/>
    <property type="match status" value="1"/>
</dbReference>
<dbReference type="GO" id="GO:0004553">
    <property type="term" value="F:hydrolase activity, hydrolyzing O-glycosyl compounds"/>
    <property type="evidence" value="ECO:0007669"/>
    <property type="project" value="InterPro"/>
</dbReference>
<feature type="chain" id="PRO_5003276333" evidence="5">
    <location>
        <begin position="20"/>
        <end position="505"/>
    </location>
</feature>
<dbReference type="PANTHER" id="PTHR10551:SF29">
    <property type="entry name" value="MANNAN ENDO-1,4-BETA-MANNOSIDASE"/>
    <property type="match status" value="1"/>
</dbReference>
<feature type="domain" description="Glycoside hydrolase family 5" evidence="6">
    <location>
        <begin position="211"/>
        <end position="483"/>
    </location>
</feature>
<evidence type="ECO:0000256" key="4">
    <source>
        <dbReference type="RuleBase" id="RU361153"/>
    </source>
</evidence>
<proteinExistence type="evidence at transcript level"/>
<dbReference type="GO" id="GO:0000272">
    <property type="term" value="P:polysaccharide catabolic process"/>
    <property type="evidence" value="ECO:0007669"/>
    <property type="project" value="InterPro"/>
</dbReference>
<keyword evidence="3 4" id="KW-0326">Glycosidase</keyword>
<evidence type="ECO:0000256" key="1">
    <source>
        <dbReference type="ARBA" id="ARBA00005641"/>
    </source>
</evidence>
<evidence type="ECO:0000259" key="6">
    <source>
        <dbReference type="Pfam" id="PF00150"/>
    </source>
</evidence>
<dbReference type="GO" id="GO:0007015">
    <property type="term" value="P:actin filament organization"/>
    <property type="evidence" value="ECO:0007669"/>
    <property type="project" value="InterPro"/>
</dbReference>
<dbReference type="InterPro" id="IPR010431">
    <property type="entry name" value="Fascin"/>
</dbReference>
<protein>
    <submittedName>
        <fullName evidence="8">Predicted protein</fullName>
    </submittedName>
</protein>
<dbReference type="Gene3D" id="2.80.10.50">
    <property type="match status" value="1"/>
</dbReference>
<dbReference type="InterPro" id="IPR018087">
    <property type="entry name" value="Glyco_hydro_5_CS"/>
</dbReference>
<dbReference type="InterPro" id="IPR001547">
    <property type="entry name" value="Glyco_hydro_5"/>
</dbReference>
<dbReference type="InterPro" id="IPR057232">
    <property type="entry name" value="DUF7910"/>
</dbReference>
<dbReference type="InterPro" id="IPR008999">
    <property type="entry name" value="Actin-crosslinking"/>
</dbReference>
<accession>F2EDF4</accession>
<dbReference type="PROSITE" id="PS00659">
    <property type="entry name" value="GLYCOSYL_HYDROL_F5"/>
    <property type="match status" value="1"/>
</dbReference>
<evidence type="ECO:0000259" key="7">
    <source>
        <dbReference type="Pfam" id="PF25490"/>
    </source>
</evidence>
<dbReference type="EMBL" id="AK374179">
    <property type="protein sequence ID" value="BAK05376.1"/>
    <property type="molecule type" value="mRNA"/>
</dbReference>
<dbReference type="Gene3D" id="3.20.20.80">
    <property type="entry name" value="Glycosidases"/>
    <property type="match status" value="1"/>
</dbReference>
<dbReference type="AlphaFoldDB" id="F2EDF4"/>
<feature type="signal peptide" evidence="5">
    <location>
        <begin position="1"/>
        <end position="19"/>
    </location>
</feature>
<dbReference type="SUPFAM" id="SSF50405">
    <property type="entry name" value="Actin-crosslinking proteins"/>
    <property type="match status" value="1"/>
</dbReference>
<comment type="similarity">
    <text evidence="1 4">Belongs to the glycosyl hydrolase 5 (cellulase A) family.</text>
</comment>
<keyword evidence="2 4" id="KW-0378">Hydrolase</keyword>
<sequence>MGGKLGLLFLLAWVVVASGTGVSLPIKAVNLGGWLVVEGWMTHLFHGVDMGYALMDGTRVTLWSATQGMFLSAVGGGGSDVAANQGEAKDWETLRLWRMKDSEDMFMIRVHDGQFVDLDNNGGLVAIQTSPGQAGEFQIVRNAGLARIKAPNGRFLQVKTGGVVTADGDATSGSWSDSDPSVFTMKITGQMDGDAQLCSFYGAEKTVSILQDHWNTFITEEDFRFISSNGLNAVRIPVAWWITKTDDTPSCHPPNYPGYQAMLDRAFQWAEKYNLGVIVDLHAAPWSRNGQSHSASRDGTVGWGDQNIDETVRVIEGLAARYAAKKSLLGIGLLNEPSEQVHIDTLKKYYKAGYNAVRNQVKRDDVYVIMEGRLAGGGDSEMADFATQFRNCVLDVHCYNLYGDMFNAGRMSAEQNIRYVTTHQADHLKSLIRANGALVFIGEWTAEWKVGGASREENQTFVDAQLDVYGQATFGWAFWTYSNPKDPYWSLKSLIKDGNITVPQN</sequence>
<organism evidence="8">
    <name type="scientific">Hordeum vulgare subsp. vulgare</name>
    <name type="common">Domesticated barley</name>
    <dbReference type="NCBI Taxonomy" id="112509"/>
    <lineage>
        <taxon>Eukaryota</taxon>
        <taxon>Viridiplantae</taxon>
        <taxon>Streptophyta</taxon>
        <taxon>Embryophyta</taxon>
        <taxon>Tracheophyta</taxon>
        <taxon>Spermatophyta</taxon>
        <taxon>Magnoliopsida</taxon>
        <taxon>Liliopsida</taxon>
        <taxon>Poales</taxon>
        <taxon>Poaceae</taxon>
        <taxon>BOP clade</taxon>
        <taxon>Pooideae</taxon>
        <taxon>Triticodae</taxon>
        <taxon>Triticeae</taxon>
        <taxon>Hordeinae</taxon>
        <taxon>Hordeum</taxon>
    </lineage>
</organism>
<evidence type="ECO:0000256" key="2">
    <source>
        <dbReference type="ARBA" id="ARBA00022801"/>
    </source>
</evidence>
<dbReference type="SUPFAM" id="SSF51445">
    <property type="entry name" value="(Trans)glycosidases"/>
    <property type="match status" value="1"/>
</dbReference>
<dbReference type="PANTHER" id="PTHR10551">
    <property type="entry name" value="FASCIN"/>
    <property type="match status" value="1"/>
</dbReference>
<dbReference type="InterPro" id="IPR017853">
    <property type="entry name" value="GH"/>
</dbReference>
<dbReference type="Pfam" id="PF00150">
    <property type="entry name" value="Cellulase"/>
    <property type="match status" value="1"/>
</dbReference>
<dbReference type="GO" id="GO:0051015">
    <property type="term" value="F:actin filament binding"/>
    <property type="evidence" value="ECO:0007669"/>
    <property type="project" value="InterPro"/>
</dbReference>
<feature type="domain" description="DUF7910" evidence="7">
    <location>
        <begin position="54"/>
        <end position="187"/>
    </location>
</feature>
<evidence type="ECO:0000256" key="3">
    <source>
        <dbReference type="ARBA" id="ARBA00023295"/>
    </source>
</evidence>
<evidence type="ECO:0000313" key="8">
    <source>
        <dbReference type="EMBL" id="BAK05376.1"/>
    </source>
</evidence>
<name>F2EDF4_HORVV</name>
<keyword evidence="5" id="KW-0732">Signal</keyword>
<reference evidence="8" key="1">
    <citation type="journal article" date="2011" name="Plant Physiol.">
        <title>Comprehensive sequence analysis of 24,783 barley full-length cDNAs derived from 12 clone libraries.</title>
        <authorList>
            <person name="Matsumoto T."/>
            <person name="Tanaka T."/>
            <person name="Sakai H."/>
            <person name="Amano N."/>
            <person name="Kanamori H."/>
            <person name="Kurita K."/>
            <person name="Kikuta A."/>
            <person name="Kamiya K."/>
            <person name="Yamamoto M."/>
            <person name="Ikawa H."/>
            <person name="Fujii N."/>
            <person name="Hori K."/>
            <person name="Itoh T."/>
            <person name="Sato K."/>
        </authorList>
    </citation>
    <scope>NUCLEOTIDE SEQUENCE</scope>
    <source>
        <tissue evidence="8">Seed</tissue>
    </source>
</reference>
<dbReference type="CDD" id="cd00257">
    <property type="entry name" value="beta-trefoil_FSCN-like"/>
    <property type="match status" value="1"/>
</dbReference>